<organism evidence="3 4">
    <name type="scientific">Datura stramonium</name>
    <name type="common">Jimsonweed</name>
    <name type="synonym">Common thornapple</name>
    <dbReference type="NCBI Taxonomy" id="4076"/>
    <lineage>
        <taxon>Eukaryota</taxon>
        <taxon>Viridiplantae</taxon>
        <taxon>Streptophyta</taxon>
        <taxon>Embryophyta</taxon>
        <taxon>Tracheophyta</taxon>
        <taxon>Spermatophyta</taxon>
        <taxon>Magnoliopsida</taxon>
        <taxon>eudicotyledons</taxon>
        <taxon>Gunneridae</taxon>
        <taxon>Pentapetalae</taxon>
        <taxon>asterids</taxon>
        <taxon>lamiids</taxon>
        <taxon>Solanales</taxon>
        <taxon>Solanaceae</taxon>
        <taxon>Solanoideae</taxon>
        <taxon>Datureae</taxon>
        <taxon>Datura</taxon>
    </lineage>
</organism>
<evidence type="ECO:0000256" key="1">
    <source>
        <dbReference type="SAM" id="Coils"/>
    </source>
</evidence>
<feature type="region of interest" description="Disordered" evidence="2">
    <location>
        <begin position="542"/>
        <end position="625"/>
    </location>
</feature>
<keyword evidence="1" id="KW-0175">Coiled coil</keyword>
<dbReference type="PROSITE" id="PS51257">
    <property type="entry name" value="PROKAR_LIPOPROTEIN"/>
    <property type="match status" value="1"/>
</dbReference>
<comment type="caution">
    <text evidence="3">The sequence shown here is derived from an EMBL/GenBank/DDBJ whole genome shotgun (WGS) entry which is preliminary data.</text>
</comment>
<feature type="compositionally biased region" description="Basic and acidic residues" evidence="2">
    <location>
        <begin position="588"/>
        <end position="609"/>
    </location>
</feature>
<feature type="coiled-coil region" evidence="1">
    <location>
        <begin position="72"/>
        <end position="198"/>
    </location>
</feature>
<name>A0ABS8RPK9_DATST</name>
<feature type="compositionally biased region" description="Polar residues" evidence="2">
    <location>
        <begin position="610"/>
        <end position="621"/>
    </location>
</feature>
<evidence type="ECO:0000313" key="4">
    <source>
        <dbReference type="Proteomes" id="UP000823775"/>
    </source>
</evidence>
<feature type="compositionally biased region" description="Basic and acidic residues" evidence="2">
    <location>
        <begin position="542"/>
        <end position="568"/>
    </location>
</feature>
<feature type="compositionally biased region" description="Polar residues" evidence="2">
    <location>
        <begin position="569"/>
        <end position="585"/>
    </location>
</feature>
<gene>
    <name evidence="3" type="ORF">HAX54_045313</name>
</gene>
<protein>
    <submittedName>
        <fullName evidence="3">Uncharacterized protein</fullName>
    </submittedName>
</protein>
<feature type="coiled-coil region" evidence="1">
    <location>
        <begin position="224"/>
        <end position="314"/>
    </location>
</feature>
<keyword evidence="4" id="KW-1185">Reference proteome</keyword>
<reference evidence="3 4" key="1">
    <citation type="journal article" date="2021" name="BMC Genomics">
        <title>Datura genome reveals duplications of psychoactive alkaloid biosynthetic genes and high mutation rate following tissue culture.</title>
        <authorList>
            <person name="Rajewski A."/>
            <person name="Carter-House D."/>
            <person name="Stajich J."/>
            <person name="Litt A."/>
        </authorList>
    </citation>
    <scope>NUCLEOTIDE SEQUENCE [LARGE SCALE GENOMIC DNA]</scope>
    <source>
        <strain evidence="3">AR-01</strain>
    </source>
</reference>
<dbReference type="EMBL" id="JACEIK010000070">
    <property type="protein sequence ID" value="MCD7448665.1"/>
    <property type="molecule type" value="Genomic_DNA"/>
</dbReference>
<evidence type="ECO:0000256" key="2">
    <source>
        <dbReference type="SAM" id="MobiDB-lite"/>
    </source>
</evidence>
<dbReference type="PANTHER" id="PTHR47747">
    <property type="entry name" value="RIBONUCLEASE P PROTEIN SUBUNIT P38-LIKE PROTEIN"/>
    <property type="match status" value="1"/>
</dbReference>
<proteinExistence type="predicted"/>
<dbReference type="PANTHER" id="PTHR47747:SF2">
    <property type="entry name" value="RIBONUCLEASE P PROTEIN SUBUNIT P38-LIKE PROTEIN"/>
    <property type="match status" value="1"/>
</dbReference>
<sequence>MDEKGVSISCLITSEGRRESLCPIFFGVSCAFVALGLLPEPEKCDENLSEVRNKMLQGSAQLLGMLVWRVQRDEASNEKSELLVKLANAQKKVDELKNLRREDAKANEKVVGIYAAQEQCWFNERKKLRQQIGALMNELRVLEKHKDTTIADLNRKLEESKVLLQSKDKIIEEERQKHHDLEEKLKKAEAIAEELRNSAKFDAQRHSNEISKHKTAFIELVSNQRQLEAEMGRALRQAEAAKQELNSVLEQKEQSILMTQKLSMELVKLRKDLEQKEQILSAMLRKSKLDTAEKQMLLKEIKLSKAKRKQAELETERWKTASESRYERHSLRNMLYKRMNPKVEVVSSGKGMISSAMMQPTGKSRSQKTDYLLNEQPEDTKEPELFPHVSDRFLTEDAEEEILTDNVEHLENWVRSEAEKYSVAVEQRHHLELDAFAEQLRLKDERLEAFRWRLLSMELESKRLQSHIEVLDHDLAQLRQDNMKLDASLLNREVELQSLKQQLTEYFHLPHSQKSNGNACPKDQDKVNHTVWSNVTLIKTKLGEKEQETKNHPEETSQKVKNGRKVETRTNNPQKDIILTLQSPPTKEIGEGKDGASHPNASKEEHFSTEDAQNAETSTSECDSEIKKKKSLWKMDLHALGVSYKIKRLNQQFVMLERLTGKQELAGNSENNDKGRSGTRGFHALMSLLNKQVARYESLQGKIDDLCKRMYENDLNVNCEGSVIRKTKEETKMLEHFLEETFQLQRYIVATGQKLMEVQTKIASGFVGAAEELDTPASFDVKRFADGIRTLFREVQRGLEVRISRIIGDLEGTLACDGITYFKR</sequence>
<evidence type="ECO:0000313" key="3">
    <source>
        <dbReference type="EMBL" id="MCD7448665.1"/>
    </source>
</evidence>
<dbReference type="Proteomes" id="UP000823775">
    <property type="component" value="Unassembled WGS sequence"/>
</dbReference>
<accession>A0ABS8RPK9</accession>